<dbReference type="EMBL" id="JBGCBD010000002">
    <property type="protein sequence ID" value="MEY9814498.1"/>
    <property type="molecule type" value="Genomic_DNA"/>
</dbReference>
<keyword evidence="2" id="KW-1185">Reference proteome</keyword>
<reference evidence="1" key="1">
    <citation type="submission" date="2024-07" db="EMBL/GenBank/DDBJ databases">
        <title>Genome sequencing of plant associated microbes to promote plant fitness in Sorghum bicolor and Oryza sativa.</title>
        <authorList>
            <person name="Coleman-Derr D."/>
        </authorList>
    </citation>
    <scope>NUCLEOTIDE SEQUENCE</scope>
    <source>
        <strain evidence="1">SAI-173</strain>
    </source>
</reference>
<accession>A0ACC6USW5</accession>
<evidence type="ECO:0000313" key="2">
    <source>
        <dbReference type="Proteomes" id="UP001565447"/>
    </source>
</evidence>
<dbReference type="Proteomes" id="UP001565447">
    <property type="component" value="Unassembled WGS sequence"/>
</dbReference>
<comment type="caution">
    <text evidence="1">The sequence shown here is derived from an EMBL/GenBank/DDBJ whole genome shotgun (WGS) entry which is preliminary data.</text>
</comment>
<gene>
    <name evidence="1" type="ORF">RKD21_004755</name>
</gene>
<protein>
    <submittedName>
        <fullName evidence="1">Uncharacterized protein</fullName>
    </submittedName>
</protein>
<name>A0ACC6USW5_STRAO</name>
<evidence type="ECO:0000313" key="1">
    <source>
        <dbReference type="EMBL" id="MEY9814498.1"/>
    </source>
</evidence>
<organism evidence="1 2">
    <name type="scientific">Streptomyces albogriseolus</name>
    <dbReference type="NCBI Taxonomy" id="1887"/>
    <lineage>
        <taxon>Bacteria</taxon>
        <taxon>Bacillati</taxon>
        <taxon>Actinomycetota</taxon>
        <taxon>Actinomycetes</taxon>
        <taxon>Kitasatosporales</taxon>
        <taxon>Streptomycetaceae</taxon>
        <taxon>Streptomyces</taxon>
        <taxon>Streptomyces albogriseolus group</taxon>
    </lineage>
</organism>
<sequence length="419" mass="41953">MARQKKPPAPGGPDGTGDPGGSSVRRAVSLGSAAADPGPMLAPAARRTAASDPGDGDTGRTGEAAETARPAADTAESEAAPAPAAATGEPAAAATASASRGRPETESGSAAEPAAAAAAAAEPAGVSGVGGTAAAAAGADGPPSGKPKKPLLAAAGIAGVVLLAVPLLIWATDDSRQKEKDDVTVAAGSDTLLEEDPLEVPKGDYAAAEPTPEPSTGKPSVKPSVKPSHVVEKPVPPVTGSAPAPVGESPRATTKKAETRTEKREAPVLPPNTAAYAVQRLAAEDSGRHICYRVHRKGAGWTNPRCDGAMSGKGLPITAINIAVVGAKKVSANEYVQKDGWTTAWSSAGEATDLTLGSDSPNAPNLSGYAIGVDDGNVCHHHKLGGHDWGAYLCESSEGWRFGGTLEPDLWLESVKFNL</sequence>
<proteinExistence type="predicted"/>